<organism evidence="11 12">
    <name type="scientific">Capsicum baccatum</name>
    <name type="common">Peruvian pepper</name>
    <dbReference type="NCBI Taxonomy" id="33114"/>
    <lineage>
        <taxon>Eukaryota</taxon>
        <taxon>Viridiplantae</taxon>
        <taxon>Streptophyta</taxon>
        <taxon>Embryophyta</taxon>
        <taxon>Tracheophyta</taxon>
        <taxon>Spermatophyta</taxon>
        <taxon>Magnoliopsida</taxon>
        <taxon>eudicotyledons</taxon>
        <taxon>Gunneridae</taxon>
        <taxon>Pentapetalae</taxon>
        <taxon>asterids</taxon>
        <taxon>lamiids</taxon>
        <taxon>Solanales</taxon>
        <taxon>Solanaceae</taxon>
        <taxon>Solanoideae</taxon>
        <taxon>Capsiceae</taxon>
        <taxon>Capsicum</taxon>
    </lineage>
</organism>
<reference evidence="12" key="2">
    <citation type="journal article" date="2017" name="J. Anim. Genet.">
        <title>Multiple reference genome sequences of hot pepper reveal the massive evolution of plant disease resistance genes by retroduplication.</title>
        <authorList>
            <person name="Kim S."/>
            <person name="Park J."/>
            <person name="Yeom S.-I."/>
            <person name="Kim Y.-M."/>
            <person name="Seo E."/>
            <person name="Kim K.-T."/>
            <person name="Kim M.-S."/>
            <person name="Lee J.M."/>
            <person name="Cheong K."/>
            <person name="Shin H.-S."/>
            <person name="Kim S.-B."/>
            <person name="Han K."/>
            <person name="Lee J."/>
            <person name="Park M."/>
            <person name="Lee H.-A."/>
            <person name="Lee H.-Y."/>
            <person name="Lee Y."/>
            <person name="Oh S."/>
            <person name="Lee J.H."/>
            <person name="Choi E."/>
            <person name="Choi E."/>
            <person name="Lee S.E."/>
            <person name="Jeon J."/>
            <person name="Kim H."/>
            <person name="Choi G."/>
            <person name="Song H."/>
            <person name="Lee J."/>
            <person name="Lee S.-C."/>
            <person name="Kwon J.-K."/>
            <person name="Lee H.-Y."/>
            <person name="Koo N."/>
            <person name="Hong Y."/>
            <person name="Kim R.W."/>
            <person name="Kang W.-H."/>
            <person name="Huh J.H."/>
            <person name="Kang B.-C."/>
            <person name="Yang T.-J."/>
            <person name="Lee Y.-H."/>
            <person name="Bennetzen J.L."/>
            <person name="Choi D."/>
        </authorList>
    </citation>
    <scope>NUCLEOTIDE SEQUENCE [LARGE SCALE GENOMIC DNA]</scope>
    <source>
        <strain evidence="12">cv. PBC81</strain>
    </source>
</reference>
<evidence type="ECO:0000256" key="9">
    <source>
        <dbReference type="ARBA" id="ARBA00023136"/>
    </source>
</evidence>
<sequence>MSFCGGGAEMKSRGSRFVPCTVLECSAIVSSSNGFGGKDGVPFTNRDIGVENLPVEVLYSFSWVGTGWESLLLDLFLLDDFNFGNVTVVQLLFGGFAVVVGCEVLVDKARRWVQAPISHLWFSAPTSDVLESFQHGSYRQDSREFGNLTFLVSLDLGSNNFNGNLPQEMTRLRRLKFLDLSFNSFSGKVPSWFGFLHQLQVLNLGNNSCTSSIPSSFSNISTLENLNLNFNSIEGQIPKVIGNIRVLKLRGNNLIESIPLSLSNASRIEFIAFTGNSLSGSLPNDLSSGLPILKGLYLITINEFDGPIHSEIGRLSNLQKLAVGTNHFTGIIPQEIGNLANLMELWMEGNQITGSVPISIFNISLLQTLTLEQNNLSGFLPREIGNLNKMQLLQISVNKLIGEIPKEISNLIELEVLNLGFNSFSGSLPPNMCSVLPNIEQLFLGILTNLVGTIPHSISNCSKLKLELSGNKLTGLIPNSLGYLTHLQFLNLGENNFTSDSSLSFLTSLTNCRNLTDLYLPFNPLNGMLPDSTGNLSISLRNFYAGNCKIKGRIPNEVGNLSSLLDLDLPGNNLVGSIPT</sequence>
<dbReference type="InterPro" id="IPR003591">
    <property type="entry name" value="Leu-rich_rpt_typical-subtyp"/>
</dbReference>
<evidence type="ECO:0000256" key="1">
    <source>
        <dbReference type="ARBA" id="ARBA00004167"/>
    </source>
</evidence>
<evidence type="ECO:0000256" key="4">
    <source>
        <dbReference type="ARBA" id="ARBA00022614"/>
    </source>
</evidence>
<comment type="subcellular location">
    <subcellularLocation>
        <location evidence="2">Cell membrane</location>
    </subcellularLocation>
    <subcellularLocation>
        <location evidence="1">Membrane</location>
        <topology evidence="1">Single-pass membrane protein</topology>
    </subcellularLocation>
</comment>
<dbReference type="InterPro" id="IPR053211">
    <property type="entry name" value="DNA_repair-toleration"/>
</dbReference>
<keyword evidence="9" id="KW-0472">Membrane</keyword>
<dbReference type="PANTHER" id="PTHR48060:SF17">
    <property type="entry name" value="LRR RECEPTOR-LIKE SERINE_THREONINE-PROTEIN KINASE IRK-RELATED"/>
    <property type="match status" value="1"/>
</dbReference>
<evidence type="ECO:0000256" key="5">
    <source>
        <dbReference type="ARBA" id="ARBA00022692"/>
    </source>
</evidence>
<dbReference type="PROSITE" id="PS51450">
    <property type="entry name" value="LRR"/>
    <property type="match status" value="1"/>
</dbReference>
<evidence type="ECO:0000259" key="10">
    <source>
        <dbReference type="Pfam" id="PF23598"/>
    </source>
</evidence>
<dbReference type="InterPro" id="IPR055414">
    <property type="entry name" value="LRR_R13L4/SHOC2-like"/>
</dbReference>
<keyword evidence="6" id="KW-0732">Signal</keyword>
<evidence type="ECO:0000256" key="6">
    <source>
        <dbReference type="ARBA" id="ARBA00022729"/>
    </source>
</evidence>
<dbReference type="FunFam" id="3.80.10.10:FF:000095">
    <property type="entry name" value="LRR receptor-like serine/threonine-protein kinase GSO1"/>
    <property type="match status" value="1"/>
</dbReference>
<dbReference type="AlphaFoldDB" id="A0A2G2UYL2"/>
<proteinExistence type="predicted"/>
<accession>A0A2G2UYL2</accession>
<dbReference type="InterPro" id="IPR032675">
    <property type="entry name" value="LRR_dom_sf"/>
</dbReference>
<protein>
    <recommendedName>
        <fullName evidence="10">Disease resistance R13L4/SHOC-2-like LRR domain-containing protein</fullName>
    </recommendedName>
</protein>
<evidence type="ECO:0000256" key="7">
    <source>
        <dbReference type="ARBA" id="ARBA00022737"/>
    </source>
</evidence>
<dbReference type="Gene3D" id="3.80.10.10">
    <property type="entry name" value="Ribonuclease Inhibitor"/>
    <property type="match status" value="4"/>
</dbReference>
<dbReference type="PANTHER" id="PTHR48060">
    <property type="entry name" value="DNA DAMAGE-REPAIR/TOLERATION PROTEIN DRT100"/>
    <property type="match status" value="1"/>
</dbReference>
<dbReference type="Pfam" id="PF13855">
    <property type="entry name" value="LRR_8"/>
    <property type="match status" value="1"/>
</dbReference>
<evidence type="ECO:0000256" key="3">
    <source>
        <dbReference type="ARBA" id="ARBA00022475"/>
    </source>
</evidence>
<keyword evidence="4" id="KW-0433">Leucine-rich repeat</keyword>
<comment type="caution">
    <text evidence="11">The sequence shown here is derived from an EMBL/GenBank/DDBJ whole genome shotgun (WGS) entry which is preliminary data.</text>
</comment>
<gene>
    <name evidence="11" type="ORF">CQW23_34559</name>
</gene>
<dbReference type="Pfam" id="PF00560">
    <property type="entry name" value="LRR_1"/>
    <property type="match status" value="1"/>
</dbReference>
<keyword evidence="3" id="KW-1003">Cell membrane</keyword>
<dbReference type="FunFam" id="3.80.10.10:FF:000299">
    <property type="entry name" value="Piriformospora indica-insensitive protein 2"/>
    <property type="match status" value="1"/>
</dbReference>
<dbReference type="InterPro" id="IPR001611">
    <property type="entry name" value="Leu-rich_rpt"/>
</dbReference>
<dbReference type="OrthoDB" id="2105857at2759"/>
<dbReference type="EMBL" id="MLFT02001272">
    <property type="protein sequence ID" value="PHT25819.1"/>
    <property type="molecule type" value="Genomic_DNA"/>
</dbReference>
<keyword evidence="12" id="KW-1185">Reference proteome</keyword>
<dbReference type="SUPFAM" id="SSF52047">
    <property type="entry name" value="RNI-like"/>
    <property type="match status" value="1"/>
</dbReference>
<dbReference type="Pfam" id="PF23598">
    <property type="entry name" value="LRR_14"/>
    <property type="match status" value="1"/>
</dbReference>
<name>A0A2G2UYL2_CAPBA</name>
<dbReference type="Proteomes" id="UP000224567">
    <property type="component" value="Unassembled WGS sequence"/>
</dbReference>
<dbReference type="GO" id="GO:0051707">
    <property type="term" value="P:response to other organism"/>
    <property type="evidence" value="ECO:0007669"/>
    <property type="project" value="UniProtKB-ARBA"/>
</dbReference>
<evidence type="ECO:0000256" key="8">
    <source>
        <dbReference type="ARBA" id="ARBA00022989"/>
    </source>
</evidence>
<dbReference type="GO" id="GO:0005886">
    <property type="term" value="C:plasma membrane"/>
    <property type="evidence" value="ECO:0007669"/>
    <property type="project" value="UniProtKB-SubCell"/>
</dbReference>
<reference evidence="11 12" key="1">
    <citation type="journal article" date="2017" name="Genome Biol.">
        <title>New reference genome sequences of hot pepper reveal the massive evolution of plant disease-resistance genes by retroduplication.</title>
        <authorList>
            <person name="Kim S."/>
            <person name="Park J."/>
            <person name="Yeom S.I."/>
            <person name="Kim Y.M."/>
            <person name="Seo E."/>
            <person name="Kim K.T."/>
            <person name="Kim M.S."/>
            <person name="Lee J.M."/>
            <person name="Cheong K."/>
            <person name="Shin H.S."/>
            <person name="Kim S.B."/>
            <person name="Han K."/>
            <person name="Lee J."/>
            <person name="Park M."/>
            <person name="Lee H.A."/>
            <person name="Lee H.Y."/>
            <person name="Lee Y."/>
            <person name="Oh S."/>
            <person name="Lee J.H."/>
            <person name="Choi E."/>
            <person name="Choi E."/>
            <person name="Lee S.E."/>
            <person name="Jeon J."/>
            <person name="Kim H."/>
            <person name="Choi G."/>
            <person name="Song H."/>
            <person name="Lee J."/>
            <person name="Lee S.C."/>
            <person name="Kwon J.K."/>
            <person name="Lee H.Y."/>
            <person name="Koo N."/>
            <person name="Hong Y."/>
            <person name="Kim R.W."/>
            <person name="Kang W.H."/>
            <person name="Huh J.H."/>
            <person name="Kang B.C."/>
            <person name="Yang T.J."/>
            <person name="Lee Y.H."/>
            <person name="Bennetzen J.L."/>
            <person name="Choi D."/>
        </authorList>
    </citation>
    <scope>NUCLEOTIDE SEQUENCE [LARGE SCALE GENOMIC DNA]</scope>
    <source>
        <strain evidence="12">cv. PBC81</strain>
    </source>
</reference>
<evidence type="ECO:0000256" key="2">
    <source>
        <dbReference type="ARBA" id="ARBA00004236"/>
    </source>
</evidence>
<feature type="domain" description="Disease resistance R13L4/SHOC-2-like LRR" evidence="10">
    <location>
        <begin position="296"/>
        <end position="441"/>
    </location>
</feature>
<evidence type="ECO:0000313" key="11">
    <source>
        <dbReference type="EMBL" id="PHT25819.1"/>
    </source>
</evidence>
<dbReference type="SUPFAM" id="SSF52058">
    <property type="entry name" value="L domain-like"/>
    <property type="match status" value="1"/>
</dbReference>
<keyword evidence="7" id="KW-0677">Repeat</keyword>
<evidence type="ECO:0000313" key="12">
    <source>
        <dbReference type="Proteomes" id="UP000224567"/>
    </source>
</evidence>
<dbReference type="SMART" id="SM00369">
    <property type="entry name" value="LRR_TYP"/>
    <property type="match status" value="6"/>
</dbReference>
<keyword evidence="5" id="KW-0812">Transmembrane</keyword>
<keyword evidence="8" id="KW-1133">Transmembrane helix</keyword>
<dbReference type="GO" id="GO:0006952">
    <property type="term" value="P:defense response"/>
    <property type="evidence" value="ECO:0007669"/>
    <property type="project" value="UniProtKB-ARBA"/>
</dbReference>